<organism evidence="3 4">
    <name type="scientific">Spartinivicinus marinus</name>
    <dbReference type="NCBI Taxonomy" id="2994442"/>
    <lineage>
        <taxon>Bacteria</taxon>
        <taxon>Pseudomonadati</taxon>
        <taxon>Pseudomonadota</taxon>
        <taxon>Gammaproteobacteria</taxon>
        <taxon>Oceanospirillales</taxon>
        <taxon>Zooshikellaceae</taxon>
        <taxon>Spartinivicinus</taxon>
    </lineage>
</organism>
<protein>
    <submittedName>
        <fullName evidence="3">Aminopeptidase</fullName>
    </submittedName>
</protein>
<comment type="caution">
    <text evidence="3">The sequence shown here is derived from an EMBL/GenBank/DDBJ whole genome shotgun (WGS) entry which is preliminary data.</text>
</comment>
<feature type="domain" description="Crocagin biosynthetic protein CgnE/B" evidence="2">
    <location>
        <begin position="227"/>
        <end position="304"/>
    </location>
</feature>
<evidence type="ECO:0000259" key="2">
    <source>
        <dbReference type="Pfam" id="PF26231"/>
    </source>
</evidence>
<dbReference type="GO" id="GO:0004177">
    <property type="term" value="F:aminopeptidase activity"/>
    <property type="evidence" value="ECO:0007669"/>
    <property type="project" value="UniProtKB-KW"/>
</dbReference>
<keyword evidence="3" id="KW-0031">Aminopeptidase</keyword>
<keyword evidence="4" id="KW-1185">Reference proteome</keyword>
<dbReference type="AlphaFoldDB" id="A0A853IEL2"/>
<dbReference type="PANTHER" id="PTHR34448:SF1">
    <property type="entry name" value="BLL6088 PROTEIN"/>
    <property type="match status" value="1"/>
</dbReference>
<dbReference type="SUPFAM" id="SSF144052">
    <property type="entry name" value="Thermophilic metalloprotease-like"/>
    <property type="match status" value="1"/>
</dbReference>
<reference evidence="3 4" key="1">
    <citation type="submission" date="2020-07" db="EMBL/GenBank/DDBJ databases">
        <title>Endozoicomonas sp. nov., isolated from sediment.</title>
        <authorList>
            <person name="Gu T."/>
        </authorList>
    </citation>
    <scope>NUCLEOTIDE SEQUENCE [LARGE SCALE GENOMIC DNA]</scope>
    <source>
        <strain evidence="3 4">SM1973</strain>
    </source>
</reference>
<dbReference type="GO" id="GO:0006508">
    <property type="term" value="P:proteolysis"/>
    <property type="evidence" value="ECO:0007669"/>
    <property type="project" value="InterPro"/>
</dbReference>
<dbReference type="InterPro" id="IPR058799">
    <property type="entry name" value="CgnE_B"/>
</dbReference>
<dbReference type="Proteomes" id="UP000569732">
    <property type="component" value="Unassembled WGS sequence"/>
</dbReference>
<dbReference type="GO" id="GO:0046872">
    <property type="term" value="F:metal ion binding"/>
    <property type="evidence" value="ECO:0007669"/>
    <property type="project" value="UniProtKB-KW"/>
</dbReference>
<keyword evidence="3" id="KW-0378">Hydrolase</keyword>
<dbReference type="RefSeq" id="WP_180570422.1">
    <property type="nucleotide sequence ID" value="NZ_JACCKB010000041.1"/>
</dbReference>
<evidence type="ECO:0000313" key="3">
    <source>
        <dbReference type="EMBL" id="NYZ68411.1"/>
    </source>
</evidence>
<keyword evidence="3" id="KW-0645">Protease</keyword>
<keyword evidence="1" id="KW-0479">Metal-binding</keyword>
<proteinExistence type="predicted"/>
<accession>A0A853IEL2</accession>
<evidence type="ECO:0000256" key="1">
    <source>
        <dbReference type="ARBA" id="ARBA00022723"/>
    </source>
</evidence>
<name>A0A853IEL2_9GAMM</name>
<sequence>MNFQLNQQVCDGVELLINDYAKISIDDLVIMACTEDSVESVALVSESLKLKRIKHHVTMMSPLNDEALLYELTCLLPNAADLQGDIVFMTFEKNTMSHNNIFRRIVMNCHEKKCRVIRVISACYDFFAQSLAVTPEILSRKNTTILEKLMKAKELVITTKSGTNLKVTLDNNRYRWISNRGIIKDNSFMMLPAGEVATFPASINGVLVAEFAFNVNVLTDVDARLANNPVSVTIEDGQAVDFQCKNKQVTEIINYCFNNENGKLVGELGFGTNIGIKQAVSLNSHINERVPGIHLGFGDHNQLPEVAKYSCSSHLDLICQGGEIWIDSDHLPIDLQNIKPSINQHPENLYTEDLKSPADQQRMELDDCCGLIK</sequence>
<dbReference type="Pfam" id="PF26231">
    <property type="entry name" value="CgnE_B"/>
    <property type="match status" value="1"/>
</dbReference>
<dbReference type="InterPro" id="IPR052170">
    <property type="entry name" value="M29_Exopeptidase"/>
</dbReference>
<dbReference type="EMBL" id="JACCKB010000041">
    <property type="protein sequence ID" value="NYZ68411.1"/>
    <property type="molecule type" value="Genomic_DNA"/>
</dbReference>
<dbReference type="PANTHER" id="PTHR34448">
    <property type="entry name" value="AMINOPEPTIDASE"/>
    <property type="match status" value="1"/>
</dbReference>
<evidence type="ECO:0000313" key="4">
    <source>
        <dbReference type="Proteomes" id="UP000569732"/>
    </source>
</evidence>
<gene>
    <name evidence="3" type="ORF">H0A36_20550</name>
</gene>